<gene>
    <name evidence="1" type="ORF">NPIL_493931</name>
</gene>
<name>A0A8X6QAP1_NEPPI</name>
<comment type="caution">
    <text evidence="1">The sequence shown here is derived from an EMBL/GenBank/DDBJ whole genome shotgun (WGS) entry which is preliminary data.</text>
</comment>
<protein>
    <submittedName>
        <fullName evidence="1">Uncharacterized protein</fullName>
    </submittedName>
</protein>
<evidence type="ECO:0000313" key="2">
    <source>
        <dbReference type="Proteomes" id="UP000887013"/>
    </source>
</evidence>
<accession>A0A8X6QAP1</accession>
<dbReference type="EMBL" id="BMAW01027786">
    <property type="protein sequence ID" value="GFU04045.1"/>
    <property type="molecule type" value="Genomic_DNA"/>
</dbReference>
<sequence length="129" mass="14790">MLPVLVRDEVGAVEQLRFQKGMGDRWGTPLPMSTTQLKRKVQTRSSISWCSKIDNQPPRGLTTSAYLSMYRHLRKKSMTWARSFSHIISSGTLLPERGIPAQSYWPDGFNILARQPHYAEKIAQLLLLY</sequence>
<reference evidence="1" key="1">
    <citation type="submission" date="2020-08" db="EMBL/GenBank/DDBJ databases">
        <title>Multicomponent nature underlies the extraordinary mechanical properties of spider dragline silk.</title>
        <authorList>
            <person name="Kono N."/>
            <person name="Nakamura H."/>
            <person name="Mori M."/>
            <person name="Yoshida Y."/>
            <person name="Ohtoshi R."/>
            <person name="Malay A.D."/>
            <person name="Moran D.A.P."/>
            <person name="Tomita M."/>
            <person name="Numata K."/>
            <person name="Arakawa K."/>
        </authorList>
    </citation>
    <scope>NUCLEOTIDE SEQUENCE</scope>
</reference>
<dbReference type="Proteomes" id="UP000887013">
    <property type="component" value="Unassembled WGS sequence"/>
</dbReference>
<proteinExistence type="predicted"/>
<dbReference type="OrthoDB" id="10497167at2759"/>
<keyword evidence="2" id="KW-1185">Reference proteome</keyword>
<dbReference type="AlphaFoldDB" id="A0A8X6QAP1"/>
<organism evidence="1 2">
    <name type="scientific">Nephila pilipes</name>
    <name type="common">Giant wood spider</name>
    <name type="synonym">Nephila maculata</name>
    <dbReference type="NCBI Taxonomy" id="299642"/>
    <lineage>
        <taxon>Eukaryota</taxon>
        <taxon>Metazoa</taxon>
        <taxon>Ecdysozoa</taxon>
        <taxon>Arthropoda</taxon>
        <taxon>Chelicerata</taxon>
        <taxon>Arachnida</taxon>
        <taxon>Araneae</taxon>
        <taxon>Araneomorphae</taxon>
        <taxon>Entelegynae</taxon>
        <taxon>Araneoidea</taxon>
        <taxon>Nephilidae</taxon>
        <taxon>Nephila</taxon>
    </lineage>
</organism>
<evidence type="ECO:0000313" key="1">
    <source>
        <dbReference type="EMBL" id="GFU04045.1"/>
    </source>
</evidence>